<organism evidence="5 6">
    <name type="scientific">Heliobacterium modesticaldum (strain ATCC 51547 / Ice1)</name>
    <dbReference type="NCBI Taxonomy" id="498761"/>
    <lineage>
        <taxon>Bacteria</taxon>
        <taxon>Bacillati</taxon>
        <taxon>Bacillota</taxon>
        <taxon>Clostridia</taxon>
        <taxon>Eubacteriales</taxon>
        <taxon>Heliobacteriaceae</taxon>
        <taxon>Heliomicrobium</taxon>
    </lineage>
</organism>
<keyword evidence="3" id="KW-0812">Transmembrane</keyword>
<keyword evidence="3" id="KW-1133">Transmembrane helix</keyword>
<evidence type="ECO:0000256" key="1">
    <source>
        <dbReference type="SAM" id="Coils"/>
    </source>
</evidence>
<dbReference type="OrthoDB" id="2162337at2"/>
<evidence type="ECO:0000256" key="3">
    <source>
        <dbReference type="SAM" id="Phobius"/>
    </source>
</evidence>
<dbReference type="HOGENOM" id="CLU_846678_0_0_9"/>
<feature type="coiled-coil region" evidence="1">
    <location>
        <begin position="292"/>
        <end position="319"/>
    </location>
</feature>
<feature type="region of interest" description="Disordered" evidence="2">
    <location>
        <begin position="93"/>
        <end position="143"/>
    </location>
</feature>
<keyword evidence="1" id="KW-0175">Coiled coil</keyword>
<dbReference type="RefSeq" id="WP_012281979.1">
    <property type="nucleotide sequence ID" value="NC_010337.2"/>
</dbReference>
<feature type="region of interest" description="Disordered" evidence="2">
    <location>
        <begin position="152"/>
        <end position="171"/>
    </location>
</feature>
<evidence type="ECO:0000313" key="5">
    <source>
        <dbReference type="EMBL" id="ABZ83449.1"/>
    </source>
</evidence>
<proteinExistence type="predicted"/>
<accession>B0THL1</accession>
<feature type="compositionally biased region" description="Basic and acidic residues" evidence="2">
    <location>
        <begin position="115"/>
        <end position="126"/>
    </location>
</feature>
<evidence type="ECO:0000313" key="6">
    <source>
        <dbReference type="Proteomes" id="UP000008550"/>
    </source>
</evidence>
<name>B0THL1_HELMI</name>
<feature type="domain" description="DUF4349" evidence="4">
    <location>
        <begin position="187"/>
        <end position="281"/>
    </location>
</feature>
<reference evidence="5 6" key="1">
    <citation type="journal article" date="2008" name="J. Bacteriol.">
        <title>The genome of Heliobacterium modesticaldum, a phototrophic representative of the Firmicutes containing the simplest photosynthetic apparatus.</title>
        <authorList>
            <person name="Sattley W.M."/>
            <person name="Madigan M.T."/>
            <person name="Swingley W.D."/>
            <person name="Cheung P.C."/>
            <person name="Clocksin K.M."/>
            <person name="Conrad A.L."/>
            <person name="Dejesa L.C."/>
            <person name="Honchak B.M."/>
            <person name="Jung D.O."/>
            <person name="Karbach L.E."/>
            <person name="Kurdoglu A."/>
            <person name="Lahiri S."/>
            <person name="Mastrian S.D."/>
            <person name="Page L.E."/>
            <person name="Taylor H.L."/>
            <person name="Wang Z.T."/>
            <person name="Raymond J."/>
            <person name="Chen M."/>
            <person name="Blankenship R.E."/>
            <person name="Touchman J.W."/>
        </authorList>
    </citation>
    <scope>NUCLEOTIDE SEQUENCE [LARGE SCALE GENOMIC DNA]</scope>
    <source>
        <strain evidence="6">ATCC 51547 / Ice1</strain>
    </source>
</reference>
<dbReference type="STRING" id="498761.HM1_1125"/>
<dbReference type="EMBL" id="CP000930">
    <property type="protein sequence ID" value="ABZ83449.1"/>
    <property type="molecule type" value="Genomic_DNA"/>
</dbReference>
<dbReference type="AlphaFoldDB" id="B0THL1"/>
<dbReference type="InterPro" id="IPR025645">
    <property type="entry name" value="DUF4349"/>
</dbReference>
<keyword evidence="3" id="KW-0472">Membrane</keyword>
<evidence type="ECO:0000259" key="4">
    <source>
        <dbReference type="Pfam" id="PF14257"/>
    </source>
</evidence>
<sequence length="328" mass="35572">MKPVRDGTAQVHEFELWRQAERALRQLPQEMQPPEHFAAQVMERIAREQITPLPAPSASGRSVDFRRWMASAALFLLAVGTGSGIYVAMQGSAPPGSAPVQVVQHADPSPEQSDSDIRRSTDRDGHYSGQGARSTELPPSTVSDRAVIVPQDATESSHPALAPVAPAPEPTKGIAATEKTYLLSKPMVIQRTLLRYRVASLDAGIDAVKKAVTQVNGQLENVSLQQSQGRTIQNLIVKLPPDRLQAFIQALPSGVLLENKRDNQDVTNTLQDMVALVDFLRGQLATAPAMQQPALSNKIQSLERQIASLEQEAATQTVVLMMEAESGQ</sequence>
<dbReference type="KEGG" id="hmo:HM1_1125"/>
<dbReference type="Pfam" id="PF14257">
    <property type="entry name" value="DUF4349"/>
    <property type="match status" value="1"/>
</dbReference>
<feature type="compositionally biased region" description="Polar residues" evidence="2">
    <location>
        <begin position="131"/>
        <end position="143"/>
    </location>
</feature>
<feature type="transmembrane region" description="Helical" evidence="3">
    <location>
        <begin position="68"/>
        <end position="89"/>
    </location>
</feature>
<evidence type="ECO:0000256" key="2">
    <source>
        <dbReference type="SAM" id="MobiDB-lite"/>
    </source>
</evidence>
<dbReference type="Proteomes" id="UP000008550">
    <property type="component" value="Chromosome"/>
</dbReference>
<gene>
    <name evidence="5" type="ORF">HM1_1125</name>
</gene>
<keyword evidence="6" id="KW-1185">Reference proteome</keyword>
<protein>
    <recommendedName>
        <fullName evidence="4">DUF4349 domain-containing protein</fullName>
    </recommendedName>
</protein>